<name>A0A1S8GNL5_9PROT</name>
<keyword evidence="3" id="KW-1185">Reference proteome</keyword>
<dbReference type="PANTHER" id="PTHR45663">
    <property type="entry name" value="GEO12009P1"/>
    <property type="match status" value="1"/>
</dbReference>
<accession>A0A1S8GNL5</accession>
<evidence type="ECO:0000313" key="3">
    <source>
        <dbReference type="Proteomes" id="UP000200980"/>
    </source>
</evidence>
<dbReference type="OrthoDB" id="9790390at2"/>
<dbReference type="Gene3D" id="3.40.30.10">
    <property type="entry name" value="Glutaredoxin"/>
    <property type="match status" value="1"/>
</dbReference>
<comment type="caution">
    <text evidence="2">The sequence shown here is derived from an EMBL/GenBank/DDBJ whole genome shotgun (WGS) entry which is preliminary data.</text>
</comment>
<dbReference type="Pfam" id="PF14561">
    <property type="entry name" value="TPR_20"/>
    <property type="match status" value="1"/>
</dbReference>
<dbReference type="Pfam" id="PF14559">
    <property type="entry name" value="TPR_19"/>
    <property type="match status" value="1"/>
</dbReference>
<feature type="domain" description="Thioredoxin" evidence="1">
    <location>
        <begin position="1"/>
        <end position="125"/>
    </location>
</feature>
<dbReference type="STRING" id="1539051.AL01_06820"/>
<evidence type="ECO:0000313" key="2">
    <source>
        <dbReference type="EMBL" id="OOL17691.1"/>
    </source>
</evidence>
<dbReference type="Gene3D" id="1.25.40.10">
    <property type="entry name" value="Tetratricopeptide repeat domain"/>
    <property type="match status" value="2"/>
</dbReference>
<evidence type="ECO:0000259" key="1">
    <source>
        <dbReference type="PROSITE" id="PS51352"/>
    </source>
</evidence>
<dbReference type="InterPro" id="IPR013766">
    <property type="entry name" value="Thioredoxin_domain"/>
</dbReference>
<dbReference type="EMBL" id="JATM01000004">
    <property type="protein sequence ID" value="OOL17691.1"/>
    <property type="molecule type" value="Genomic_DNA"/>
</dbReference>
<sequence>MTDTLFSPDRTSPAQEVDQSSFMKLVVEASKTVPVLVEFWSPSSATCQQLTPILEKTVRATEGRVKLTRLDVTANRTLIAQLLQMGLPLQATPTVVAFWQGQVRDLFQGVQPENKIRSFIEQLLKDSGQAMPVAEQLKNADSALHAGELAEAINLYAGVLESEPENAAGWAGLIRCMIAMDDIEGAEEAASQIPEGINNDPLIVSALSSLKLYQEGREHAEKIDDIRQKLDQSPHDAELKTELAKALNGTGQREDAAELLLGIIAEDKDSTTGQTAKAELLKFFEAWGMTDPATLAARRKLSSLLFS</sequence>
<dbReference type="RefSeq" id="WP_077396691.1">
    <property type="nucleotide sequence ID" value="NZ_JATM01000004.1"/>
</dbReference>
<dbReference type="PROSITE" id="PS51352">
    <property type="entry name" value="THIOREDOXIN_2"/>
    <property type="match status" value="1"/>
</dbReference>
<dbReference type="GO" id="GO:0006950">
    <property type="term" value="P:response to stress"/>
    <property type="evidence" value="ECO:0007669"/>
    <property type="project" value="UniProtKB-ARBA"/>
</dbReference>
<gene>
    <name evidence="2" type="ORF">AL01_06820</name>
</gene>
<protein>
    <submittedName>
        <fullName evidence="2">Thioredoxin</fullName>
    </submittedName>
</protein>
<organism evidence="2 3">
    <name type="scientific">Bombella intestini</name>
    <dbReference type="NCBI Taxonomy" id="1539051"/>
    <lineage>
        <taxon>Bacteria</taxon>
        <taxon>Pseudomonadati</taxon>
        <taxon>Pseudomonadota</taxon>
        <taxon>Alphaproteobacteria</taxon>
        <taxon>Acetobacterales</taxon>
        <taxon>Acetobacteraceae</taxon>
        <taxon>Bombella</taxon>
    </lineage>
</organism>
<dbReference type="GO" id="GO:0005829">
    <property type="term" value="C:cytosol"/>
    <property type="evidence" value="ECO:0007669"/>
    <property type="project" value="TreeGrafter"/>
</dbReference>
<dbReference type="Pfam" id="PF00085">
    <property type="entry name" value="Thioredoxin"/>
    <property type="match status" value="1"/>
</dbReference>
<reference evidence="2 3" key="1">
    <citation type="journal article" date="2016" name="PLoS ONE">
        <title>Whole-Genome Sequence Analysis of Bombella intestini LMG 28161T, a Novel Acetic Acid Bacterium Isolated from the Crop of a Red-Tailed Bumble Bee, Bombus lapidarius.</title>
        <authorList>
            <person name="Li L."/>
            <person name="Illeghems K."/>
            <person name="Van Kerrebroeck S."/>
            <person name="Borremans W."/>
            <person name="Cleenwerck I."/>
            <person name="Smagghe G."/>
            <person name="De Vuyst L."/>
            <person name="Vandamme P."/>
        </authorList>
    </citation>
    <scope>NUCLEOTIDE SEQUENCE [LARGE SCALE GENOMIC DNA]</scope>
    <source>
        <strain evidence="2 3">R-52487</strain>
    </source>
</reference>
<dbReference type="GO" id="GO:0015035">
    <property type="term" value="F:protein-disulfide reductase activity"/>
    <property type="evidence" value="ECO:0007669"/>
    <property type="project" value="TreeGrafter"/>
</dbReference>
<dbReference type="GO" id="GO:0045454">
    <property type="term" value="P:cell redox homeostasis"/>
    <property type="evidence" value="ECO:0007669"/>
    <property type="project" value="TreeGrafter"/>
</dbReference>
<dbReference type="InterPro" id="IPR011990">
    <property type="entry name" value="TPR-like_helical_dom_sf"/>
</dbReference>
<proteinExistence type="predicted"/>
<dbReference type="SUPFAM" id="SSF48452">
    <property type="entry name" value="TPR-like"/>
    <property type="match status" value="1"/>
</dbReference>
<dbReference type="AlphaFoldDB" id="A0A1S8GNL5"/>
<dbReference type="Proteomes" id="UP000200980">
    <property type="component" value="Unassembled WGS sequence"/>
</dbReference>
<dbReference type="SUPFAM" id="SSF52833">
    <property type="entry name" value="Thioredoxin-like"/>
    <property type="match status" value="1"/>
</dbReference>
<dbReference type="PANTHER" id="PTHR45663:SF11">
    <property type="entry name" value="GEO12009P1"/>
    <property type="match status" value="1"/>
</dbReference>
<dbReference type="InterPro" id="IPR036249">
    <property type="entry name" value="Thioredoxin-like_sf"/>
</dbReference>